<dbReference type="PANTHER" id="PTHR33052">
    <property type="entry name" value="DUF4228 DOMAIN PROTEIN-RELATED"/>
    <property type="match status" value="1"/>
</dbReference>
<evidence type="ECO:0000313" key="1">
    <source>
        <dbReference type="EnsemblPlants" id="Kaladp0054s0034.1.v1.1.CDS.1"/>
    </source>
</evidence>
<sequence length="156" mass="17554">MGCRISSPHKPPWENSNIRVVHLDGRIEDYDEPIRVNQIIQNPKMDVLCTKSQLLCPTCSYKALDSECELELGNLYFLMPISAFRSEASVTDMANTVNKLTSIANTTRLKLKQEECPRPVGRGSGPDRVESEKSLDKCVWKPVLDTIGEMSSEIRV</sequence>
<dbReference type="Proteomes" id="UP000594263">
    <property type="component" value="Unplaced"/>
</dbReference>
<dbReference type="OMA" id="MIRVVHL"/>
<proteinExistence type="predicted"/>
<dbReference type="EnsemblPlants" id="Kaladp0054s0034.1.v1.1">
    <property type="protein sequence ID" value="Kaladp0054s0034.1.v1.1.CDS.1"/>
    <property type="gene ID" value="Kaladp0054s0034.v1.1"/>
</dbReference>
<dbReference type="Gramene" id="Kaladp0054s0034.1.v1.1">
    <property type="protein sequence ID" value="Kaladp0054s0034.1.v1.1.CDS.1"/>
    <property type="gene ID" value="Kaladp0054s0034.v1.1"/>
</dbReference>
<dbReference type="AlphaFoldDB" id="A0A7N0ZYG8"/>
<reference evidence="1" key="1">
    <citation type="submission" date="2021-01" db="UniProtKB">
        <authorList>
            <consortium name="EnsemblPlants"/>
        </authorList>
    </citation>
    <scope>IDENTIFICATION</scope>
</reference>
<accession>A0A7N0ZYG8</accession>
<keyword evidence="2" id="KW-1185">Reference proteome</keyword>
<name>A0A7N0ZYG8_KALFE</name>
<organism evidence="1 2">
    <name type="scientific">Kalanchoe fedtschenkoi</name>
    <name type="common">Lavender scallops</name>
    <name type="synonym">South American air plant</name>
    <dbReference type="NCBI Taxonomy" id="63787"/>
    <lineage>
        <taxon>Eukaryota</taxon>
        <taxon>Viridiplantae</taxon>
        <taxon>Streptophyta</taxon>
        <taxon>Embryophyta</taxon>
        <taxon>Tracheophyta</taxon>
        <taxon>Spermatophyta</taxon>
        <taxon>Magnoliopsida</taxon>
        <taxon>eudicotyledons</taxon>
        <taxon>Gunneridae</taxon>
        <taxon>Pentapetalae</taxon>
        <taxon>Saxifragales</taxon>
        <taxon>Crassulaceae</taxon>
        <taxon>Kalanchoe</taxon>
    </lineage>
</organism>
<evidence type="ECO:0000313" key="2">
    <source>
        <dbReference type="Proteomes" id="UP000594263"/>
    </source>
</evidence>
<protein>
    <submittedName>
        <fullName evidence="1">Uncharacterized protein</fullName>
    </submittedName>
</protein>
<dbReference type="InterPro" id="IPR025322">
    <property type="entry name" value="PADRE_dom"/>
</dbReference>
<dbReference type="Pfam" id="PF14009">
    <property type="entry name" value="PADRE"/>
    <property type="match status" value="1"/>
</dbReference>